<evidence type="ECO:0000256" key="1">
    <source>
        <dbReference type="SAM" id="Phobius"/>
    </source>
</evidence>
<organism evidence="3 4">
    <name type="scientific">Didymodactylos carnosus</name>
    <dbReference type="NCBI Taxonomy" id="1234261"/>
    <lineage>
        <taxon>Eukaryota</taxon>
        <taxon>Metazoa</taxon>
        <taxon>Spiralia</taxon>
        <taxon>Gnathifera</taxon>
        <taxon>Rotifera</taxon>
        <taxon>Eurotatoria</taxon>
        <taxon>Bdelloidea</taxon>
        <taxon>Philodinida</taxon>
        <taxon>Philodinidae</taxon>
        <taxon>Didymodactylos</taxon>
    </lineage>
</organism>
<comment type="caution">
    <text evidence="3">The sequence shown here is derived from an EMBL/GenBank/DDBJ whole genome shotgun (WGS) entry which is preliminary data.</text>
</comment>
<dbReference type="EMBL" id="CAJOBA010005806">
    <property type="protein sequence ID" value="CAF3754877.1"/>
    <property type="molecule type" value="Genomic_DNA"/>
</dbReference>
<accession>A0A8S2IH92</accession>
<name>A0A8S2IH92_9BILA</name>
<dbReference type="EMBL" id="CAJNOK010005799">
    <property type="protein sequence ID" value="CAF0984521.1"/>
    <property type="molecule type" value="Genomic_DNA"/>
</dbReference>
<keyword evidence="1" id="KW-0472">Membrane</keyword>
<protein>
    <submittedName>
        <fullName evidence="3">Uncharacterized protein</fullName>
    </submittedName>
</protein>
<feature type="transmembrane region" description="Helical" evidence="1">
    <location>
        <begin position="21"/>
        <end position="42"/>
    </location>
</feature>
<dbReference type="AlphaFoldDB" id="A0A8S2IH92"/>
<reference evidence="3" key="1">
    <citation type="submission" date="2021-02" db="EMBL/GenBank/DDBJ databases">
        <authorList>
            <person name="Nowell W R."/>
        </authorList>
    </citation>
    <scope>NUCLEOTIDE SEQUENCE</scope>
</reference>
<evidence type="ECO:0000313" key="4">
    <source>
        <dbReference type="Proteomes" id="UP000682733"/>
    </source>
</evidence>
<proteinExistence type="predicted"/>
<evidence type="ECO:0000313" key="2">
    <source>
        <dbReference type="EMBL" id="CAF0984521.1"/>
    </source>
</evidence>
<gene>
    <name evidence="2" type="ORF">OVA965_LOCUS13756</name>
    <name evidence="3" type="ORF">TMI583_LOCUS13759</name>
</gene>
<keyword evidence="1" id="KW-1133">Transmembrane helix</keyword>
<sequence length="61" mass="7276">VIAIVRTTMRKTDIETFLQLYTARCIPLFIHLTLLILVYVFWDSMIQTRILNTWNDGQLYV</sequence>
<feature type="non-terminal residue" evidence="3">
    <location>
        <position position="1"/>
    </location>
</feature>
<dbReference type="Proteomes" id="UP000682733">
    <property type="component" value="Unassembled WGS sequence"/>
</dbReference>
<evidence type="ECO:0000313" key="3">
    <source>
        <dbReference type="EMBL" id="CAF3754877.1"/>
    </source>
</evidence>
<keyword evidence="1" id="KW-0812">Transmembrane</keyword>
<dbReference type="Proteomes" id="UP000677228">
    <property type="component" value="Unassembled WGS sequence"/>
</dbReference>